<gene>
    <name evidence="1" type="ORF">J7I43_21350</name>
</gene>
<comment type="caution">
    <text evidence="1">The sequence shown here is derived from an EMBL/GenBank/DDBJ whole genome shotgun (WGS) entry which is preliminary data.</text>
</comment>
<organism evidence="1 2">
    <name type="scientific">Chitinophaga chungangae</name>
    <dbReference type="NCBI Taxonomy" id="2821488"/>
    <lineage>
        <taxon>Bacteria</taxon>
        <taxon>Pseudomonadati</taxon>
        <taxon>Bacteroidota</taxon>
        <taxon>Chitinophagia</taxon>
        <taxon>Chitinophagales</taxon>
        <taxon>Chitinophagaceae</taxon>
        <taxon>Chitinophaga</taxon>
    </lineage>
</organism>
<dbReference type="RefSeq" id="WP_209147902.1">
    <property type="nucleotide sequence ID" value="NZ_JAGHKP010000004.1"/>
</dbReference>
<accession>A0ABS3YJC1</accession>
<dbReference type="EMBL" id="JAGHKP010000004">
    <property type="protein sequence ID" value="MBO9154788.1"/>
    <property type="molecule type" value="Genomic_DNA"/>
</dbReference>
<protein>
    <submittedName>
        <fullName evidence="1">Uncharacterized protein</fullName>
    </submittedName>
</protein>
<name>A0ABS3YJC1_9BACT</name>
<reference evidence="2" key="1">
    <citation type="submission" date="2021-03" db="EMBL/GenBank/DDBJ databases">
        <title>Assistant Professor.</title>
        <authorList>
            <person name="Huq M.A."/>
        </authorList>
    </citation>
    <scope>NUCLEOTIDE SEQUENCE [LARGE SCALE GENOMIC DNA]</scope>
    <source>
        <strain evidence="2">MAH-28</strain>
    </source>
</reference>
<evidence type="ECO:0000313" key="1">
    <source>
        <dbReference type="EMBL" id="MBO9154788.1"/>
    </source>
</evidence>
<sequence>MLKHASDIIFKNRLPVLLLALLSLVSSVSYIVPGDICLQYPHESLQHENESPEACKVPPGIETPARNKRVFHQVSSVDGQTAAVHNTGADYPQLTCWARPAYYEFLHRFNLF</sequence>
<proteinExistence type="predicted"/>
<dbReference type="Proteomes" id="UP000679126">
    <property type="component" value="Unassembled WGS sequence"/>
</dbReference>
<evidence type="ECO:0000313" key="2">
    <source>
        <dbReference type="Proteomes" id="UP000679126"/>
    </source>
</evidence>
<keyword evidence="2" id="KW-1185">Reference proteome</keyword>